<evidence type="ECO:0000256" key="1">
    <source>
        <dbReference type="ARBA" id="ARBA00023015"/>
    </source>
</evidence>
<dbReference type="PANTHER" id="PTHR33164">
    <property type="entry name" value="TRANSCRIPTIONAL REGULATOR, MARR FAMILY"/>
    <property type="match status" value="1"/>
</dbReference>
<dbReference type="AlphaFoldDB" id="A0A1G6YU00"/>
<evidence type="ECO:0000256" key="2">
    <source>
        <dbReference type="ARBA" id="ARBA00023125"/>
    </source>
</evidence>
<protein>
    <submittedName>
        <fullName evidence="5">DNA-binding transcriptional regulator, MarR family</fullName>
    </submittedName>
</protein>
<dbReference type="EMBL" id="FMZO01000016">
    <property type="protein sequence ID" value="SDD93889.1"/>
    <property type="molecule type" value="Genomic_DNA"/>
</dbReference>
<keyword evidence="1" id="KW-0805">Transcription regulation</keyword>
<name>A0A1G6YU00_NIADE</name>
<dbReference type="SMART" id="SM00347">
    <property type="entry name" value="HTH_MARR"/>
    <property type="match status" value="1"/>
</dbReference>
<dbReference type="PANTHER" id="PTHR33164:SF64">
    <property type="entry name" value="TRANSCRIPTIONAL REGULATOR SLYA"/>
    <property type="match status" value="1"/>
</dbReference>
<dbReference type="RefSeq" id="WP_090392284.1">
    <property type="nucleotide sequence ID" value="NZ_FMZO01000016.1"/>
</dbReference>
<dbReference type="InterPro" id="IPR039422">
    <property type="entry name" value="MarR/SlyA-like"/>
</dbReference>
<dbReference type="PRINTS" id="PR00598">
    <property type="entry name" value="HTHMARR"/>
</dbReference>
<feature type="domain" description="HTH marR-type" evidence="4">
    <location>
        <begin position="8"/>
        <end position="143"/>
    </location>
</feature>
<dbReference type="OrthoDB" id="996843at2"/>
<dbReference type="Gene3D" id="1.10.10.10">
    <property type="entry name" value="Winged helix-like DNA-binding domain superfamily/Winged helix DNA-binding domain"/>
    <property type="match status" value="1"/>
</dbReference>
<dbReference type="GO" id="GO:0003677">
    <property type="term" value="F:DNA binding"/>
    <property type="evidence" value="ECO:0007669"/>
    <property type="project" value="UniProtKB-KW"/>
</dbReference>
<dbReference type="STRING" id="1285928.SAMN04487894_11697"/>
<keyword evidence="3" id="KW-0804">Transcription</keyword>
<accession>A0A1G6YU00</accession>
<dbReference type="PROSITE" id="PS50995">
    <property type="entry name" value="HTH_MARR_2"/>
    <property type="match status" value="1"/>
</dbReference>
<evidence type="ECO:0000259" key="4">
    <source>
        <dbReference type="PROSITE" id="PS50995"/>
    </source>
</evidence>
<dbReference type="InterPro" id="IPR000835">
    <property type="entry name" value="HTH_MarR-typ"/>
</dbReference>
<dbReference type="Pfam" id="PF12802">
    <property type="entry name" value="MarR_2"/>
    <property type="match status" value="1"/>
</dbReference>
<dbReference type="InterPro" id="IPR036388">
    <property type="entry name" value="WH-like_DNA-bd_sf"/>
</dbReference>
<dbReference type="Proteomes" id="UP000198757">
    <property type="component" value="Unassembled WGS sequence"/>
</dbReference>
<sequence length="146" mass="16899">MPNNQFKKSELYSFITGVASTAIARRLQKKFNQADLNLTIEQWSVLYHLWKEDGISQQDLCKATFRDKPSMTRLVDNLEKAGMVKRIPSKADRRKNMIYLTEQAKEMQDPCYGFAEETVEEALSGVSDDKIEVCKEVLKIVYENLR</sequence>
<dbReference type="GO" id="GO:0006950">
    <property type="term" value="P:response to stress"/>
    <property type="evidence" value="ECO:0007669"/>
    <property type="project" value="TreeGrafter"/>
</dbReference>
<dbReference type="InterPro" id="IPR036390">
    <property type="entry name" value="WH_DNA-bd_sf"/>
</dbReference>
<proteinExistence type="predicted"/>
<evidence type="ECO:0000313" key="6">
    <source>
        <dbReference type="Proteomes" id="UP000198757"/>
    </source>
</evidence>
<organism evidence="5 6">
    <name type="scientific">Niabella drilacis (strain DSM 25811 / CCM 8410 / CCUG 62505 / LMG 26954 / E90)</name>
    <dbReference type="NCBI Taxonomy" id="1285928"/>
    <lineage>
        <taxon>Bacteria</taxon>
        <taxon>Pseudomonadati</taxon>
        <taxon>Bacteroidota</taxon>
        <taxon>Chitinophagia</taxon>
        <taxon>Chitinophagales</taxon>
        <taxon>Chitinophagaceae</taxon>
        <taxon>Niabella</taxon>
    </lineage>
</organism>
<keyword evidence="2 5" id="KW-0238">DNA-binding</keyword>
<reference evidence="6" key="1">
    <citation type="submission" date="2016-10" db="EMBL/GenBank/DDBJ databases">
        <authorList>
            <person name="Varghese N."/>
            <person name="Submissions S."/>
        </authorList>
    </citation>
    <scope>NUCLEOTIDE SEQUENCE [LARGE SCALE GENOMIC DNA]</scope>
    <source>
        <strain evidence="6">DSM 25811 / CCM 8410 / LMG 26954 / E90</strain>
    </source>
</reference>
<dbReference type="SUPFAM" id="SSF46785">
    <property type="entry name" value="Winged helix' DNA-binding domain"/>
    <property type="match status" value="1"/>
</dbReference>
<evidence type="ECO:0000313" key="5">
    <source>
        <dbReference type="EMBL" id="SDD93889.1"/>
    </source>
</evidence>
<evidence type="ECO:0000256" key="3">
    <source>
        <dbReference type="ARBA" id="ARBA00023163"/>
    </source>
</evidence>
<gene>
    <name evidence="5" type="ORF">SAMN04487894_11697</name>
</gene>
<keyword evidence="6" id="KW-1185">Reference proteome</keyword>
<dbReference type="GO" id="GO:0003700">
    <property type="term" value="F:DNA-binding transcription factor activity"/>
    <property type="evidence" value="ECO:0007669"/>
    <property type="project" value="InterPro"/>
</dbReference>